<dbReference type="Proteomes" id="UP000283530">
    <property type="component" value="Unassembled WGS sequence"/>
</dbReference>
<proteinExistence type="inferred from homology"/>
<evidence type="ECO:0000259" key="7">
    <source>
        <dbReference type="Pfam" id="PF21000"/>
    </source>
</evidence>
<evidence type="ECO:0000256" key="1">
    <source>
        <dbReference type="ARBA" id="ARBA00006395"/>
    </source>
</evidence>
<protein>
    <recommendedName>
        <fullName evidence="2">RecQ-mediated genome instability protein 1</fullName>
    </recommendedName>
    <alternativeName>
        <fullName evidence="3">BLM-associated protein of 75 kDa homolog</fullName>
    </alternativeName>
</protein>
<dbReference type="GO" id="GO:0000724">
    <property type="term" value="P:double-strand break repair via homologous recombination"/>
    <property type="evidence" value="ECO:0007669"/>
    <property type="project" value="TreeGrafter"/>
</dbReference>
<feature type="region of interest" description="Disordered" evidence="4">
    <location>
        <begin position="1"/>
        <end position="73"/>
    </location>
</feature>
<keyword evidence="9" id="KW-1185">Reference proteome</keyword>
<gene>
    <name evidence="8" type="ORF">CKAN_01594800</name>
</gene>
<organism evidence="8 9">
    <name type="scientific">Cinnamomum micranthum f. kanehirae</name>
    <dbReference type="NCBI Taxonomy" id="337451"/>
    <lineage>
        <taxon>Eukaryota</taxon>
        <taxon>Viridiplantae</taxon>
        <taxon>Streptophyta</taxon>
        <taxon>Embryophyta</taxon>
        <taxon>Tracheophyta</taxon>
        <taxon>Spermatophyta</taxon>
        <taxon>Magnoliopsida</taxon>
        <taxon>Magnoliidae</taxon>
        <taxon>Laurales</taxon>
        <taxon>Lauraceae</taxon>
        <taxon>Cinnamomum</taxon>
    </lineage>
</organism>
<dbReference type="Pfam" id="PF16099">
    <property type="entry name" value="RMI1_C"/>
    <property type="match status" value="1"/>
</dbReference>
<name>A0A3S3QLD9_9MAGN</name>
<evidence type="ECO:0000256" key="4">
    <source>
        <dbReference type="SAM" id="MobiDB-lite"/>
    </source>
</evidence>
<dbReference type="GO" id="GO:0016604">
    <property type="term" value="C:nuclear body"/>
    <property type="evidence" value="ECO:0007669"/>
    <property type="project" value="TreeGrafter"/>
</dbReference>
<feature type="compositionally biased region" description="Low complexity" evidence="4">
    <location>
        <begin position="52"/>
        <end position="72"/>
    </location>
</feature>
<dbReference type="EMBL" id="QPKB01000006">
    <property type="protein sequence ID" value="RWR87018.1"/>
    <property type="molecule type" value="Genomic_DNA"/>
</dbReference>
<dbReference type="Gene3D" id="2.40.50.770">
    <property type="entry name" value="RecQ-mediated genome instability protein Rmi1, C-terminal domain"/>
    <property type="match status" value="1"/>
</dbReference>
<dbReference type="FunFam" id="2.40.50.770:FF:000004">
    <property type="entry name" value="RecQ-mediated instability protein (DUF1767)"/>
    <property type="match status" value="1"/>
</dbReference>
<comment type="caution">
    <text evidence="8">The sequence shown here is derived from an EMBL/GenBank/DDBJ whole genome shotgun (WGS) entry which is preliminary data.</text>
</comment>
<evidence type="ECO:0000256" key="2">
    <source>
        <dbReference type="ARBA" id="ARBA00018987"/>
    </source>
</evidence>
<dbReference type="InterPro" id="IPR013894">
    <property type="entry name" value="RMI1_OB"/>
</dbReference>
<feature type="domain" description="RMI1 N-terminal" evidence="7">
    <location>
        <begin position="80"/>
        <end position="127"/>
    </location>
</feature>
<evidence type="ECO:0000313" key="9">
    <source>
        <dbReference type="Proteomes" id="UP000283530"/>
    </source>
</evidence>
<dbReference type="PANTHER" id="PTHR14790:SF15">
    <property type="entry name" value="RECQ-MEDIATED GENOME INSTABILITY PROTEIN 1"/>
    <property type="match status" value="1"/>
</dbReference>
<dbReference type="GO" id="GO:0000166">
    <property type="term" value="F:nucleotide binding"/>
    <property type="evidence" value="ECO:0007669"/>
    <property type="project" value="InterPro"/>
</dbReference>
<feature type="region of interest" description="Disordered" evidence="4">
    <location>
        <begin position="475"/>
        <end position="499"/>
    </location>
</feature>
<accession>A0A3S3QLD9</accession>
<dbReference type="OrthoDB" id="341511at2759"/>
<dbReference type="GO" id="GO:0000712">
    <property type="term" value="P:resolution of meiotic recombination intermediates"/>
    <property type="evidence" value="ECO:0007669"/>
    <property type="project" value="TreeGrafter"/>
</dbReference>
<dbReference type="PANTHER" id="PTHR14790">
    <property type="entry name" value="RECQ-MEDIATED GENOME INSTABILITY PROTEIN 1 RMI1"/>
    <property type="match status" value="1"/>
</dbReference>
<dbReference type="InterPro" id="IPR032199">
    <property type="entry name" value="RMI1_C"/>
</dbReference>
<dbReference type="SMART" id="SM01161">
    <property type="entry name" value="DUF1767"/>
    <property type="match status" value="1"/>
</dbReference>
<evidence type="ECO:0000313" key="8">
    <source>
        <dbReference type="EMBL" id="RWR87018.1"/>
    </source>
</evidence>
<dbReference type="Pfam" id="PF21000">
    <property type="entry name" value="RMI1_N_N"/>
    <property type="match status" value="1"/>
</dbReference>
<comment type="similarity">
    <text evidence="1">Belongs to the RMI1 family.</text>
</comment>
<feature type="domain" description="RecQ-mediated genome instability protein 1 C-terminal OB-fold" evidence="6">
    <location>
        <begin position="530"/>
        <end position="639"/>
    </location>
</feature>
<evidence type="ECO:0000259" key="6">
    <source>
        <dbReference type="Pfam" id="PF16099"/>
    </source>
</evidence>
<evidence type="ECO:0000259" key="5">
    <source>
        <dbReference type="Pfam" id="PF08585"/>
    </source>
</evidence>
<dbReference type="Pfam" id="PF08585">
    <property type="entry name" value="RMI1_N_C"/>
    <property type="match status" value="1"/>
</dbReference>
<evidence type="ECO:0000256" key="3">
    <source>
        <dbReference type="ARBA" id="ARBA00077519"/>
    </source>
</evidence>
<dbReference type="AlphaFoldDB" id="A0A3S3QLD9"/>
<feature type="domain" description="RecQ mediated genome instability protein 1 OB-fold" evidence="5">
    <location>
        <begin position="182"/>
        <end position="254"/>
    </location>
</feature>
<sequence length="652" mass="70280">MRRRLRLPSSSDEDDDHQTLQTLISRNPPNPNPSSANPNPLLEISDDDFIDASDVISPPSSSPPAARNSSDPVRPVDDFLRNLGLRLHREWLDSCTSGLSTSHPGFAGLDVAGKAKLCFSQFLFSDMNFSGSGVLPADVHAMHGVELAGPFVLQVRWSSFFRVDEIVNISVPLRERYHDASAGLKRCLKLSMTDGAQRVVGMEYRPVRCLEALSPAGLKVCIRNVHIRRGLLMLVPEVLEVLGGLVEELDAARQRLVQEVNKPPRGKRYVRRNGEVPSLVTRARHAAWPTNIANDAQANTSMSSGANLSHHLGQVASSTTPVTNVIGRTREGSSTSSSGLDAEANMTSSNAVLDAVTLSASPADAGEINIGSFAAPSNAPVAHLLSSNTMLSVATMAFPCDDAGGKITEVCAPTRQRPNAEDNCASSTASNVEYLATSGHGAADRAREGFPSPVTGLRSYNIPLLDTALDVGTLDTPSSDTRGARGKGVPASSNRLDVEANPSASDLDANEIHKVEEVEHPLILSGDKEIPFTYLACLLAKWTASKDPVPVVHGKIKCFLTGVKQFQFKQRSTYNLHVYVDDGSLISEVLIGHKVVQNGIGHSPEDVTAALSSSDKKIVTNMKEIMKRYQLFLANFEVVFLSHLKEWFSVIS</sequence>
<reference evidence="8 9" key="1">
    <citation type="journal article" date="2019" name="Nat. Plants">
        <title>Stout camphor tree genome fills gaps in understanding of flowering plant genome evolution.</title>
        <authorList>
            <person name="Chaw S.M."/>
            <person name="Liu Y.C."/>
            <person name="Wu Y.W."/>
            <person name="Wang H.Y."/>
            <person name="Lin C.I."/>
            <person name="Wu C.S."/>
            <person name="Ke H.M."/>
            <person name="Chang L.Y."/>
            <person name="Hsu C.Y."/>
            <person name="Yang H.T."/>
            <person name="Sudianto E."/>
            <person name="Hsu M.H."/>
            <person name="Wu K.P."/>
            <person name="Wang L.N."/>
            <person name="Leebens-Mack J.H."/>
            <person name="Tsai I.J."/>
        </authorList>
    </citation>
    <scope>NUCLEOTIDE SEQUENCE [LARGE SCALE GENOMIC DNA]</scope>
    <source>
        <strain evidence="9">cv. Chaw 1501</strain>
        <tissue evidence="8">Young leaves</tissue>
    </source>
</reference>
<dbReference type="InterPro" id="IPR049363">
    <property type="entry name" value="RMI1_N"/>
</dbReference>
<dbReference type="STRING" id="337451.A0A3S3QLD9"/>
<dbReference type="GO" id="GO:0031422">
    <property type="term" value="C:RecQ family helicase-topoisomerase III complex"/>
    <property type="evidence" value="ECO:0007669"/>
    <property type="project" value="TreeGrafter"/>
</dbReference>
<dbReference type="InterPro" id="IPR042470">
    <property type="entry name" value="RMI1_N_C_sf"/>
</dbReference>